<comment type="subcellular location">
    <subcellularLocation>
        <location evidence="1">Nucleus</location>
    </subcellularLocation>
</comment>
<dbReference type="AlphaFoldDB" id="A0AAN8A726"/>
<feature type="compositionally biased region" description="Low complexity" evidence="7">
    <location>
        <begin position="108"/>
        <end position="122"/>
    </location>
</feature>
<feature type="region of interest" description="Disordered" evidence="7">
    <location>
        <begin position="966"/>
        <end position="1038"/>
    </location>
</feature>
<feature type="compositionally biased region" description="Basic residues" evidence="7">
    <location>
        <begin position="999"/>
        <end position="1008"/>
    </location>
</feature>
<feature type="coiled-coil region" evidence="6">
    <location>
        <begin position="564"/>
        <end position="591"/>
    </location>
</feature>
<feature type="compositionally biased region" description="Low complexity" evidence="7">
    <location>
        <begin position="40"/>
        <end position="59"/>
    </location>
</feature>
<feature type="compositionally biased region" description="Polar residues" evidence="7">
    <location>
        <begin position="68"/>
        <end position="83"/>
    </location>
</feature>
<keyword evidence="2" id="KW-0805">Transcription regulation</keyword>
<feature type="compositionally biased region" description="Basic and acidic residues" evidence="7">
    <location>
        <begin position="482"/>
        <end position="492"/>
    </location>
</feature>
<evidence type="ECO:0000256" key="3">
    <source>
        <dbReference type="ARBA" id="ARBA00023159"/>
    </source>
</evidence>
<feature type="region of interest" description="Disordered" evidence="7">
    <location>
        <begin position="102"/>
        <end position="122"/>
    </location>
</feature>
<feature type="region of interest" description="Disordered" evidence="7">
    <location>
        <begin position="157"/>
        <end position="181"/>
    </location>
</feature>
<keyword evidence="5" id="KW-0539">Nucleus</keyword>
<dbReference type="PROSITE" id="PS50896">
    <property type="entry name" value="LISH"/>
    <property type="match status" value="1"/>
</dbReference>
<gene>
    <name evidence="8" type="ORF">RI543_002436</name>
</gene>
<feature type="region of interest" description="Disordered" evidence="7">
    <location>
        <begin position="205"/>
        <end position="280"/>
    </location>
</feature>
<name>A0AAN8A726_9SACH</name>
<feature type="region of interest" description="Disordered" evidence="7">
    <location>
        <begin position="781"/>
        <end position="801"/>
    </location>
</feature>
<evidence type="ECO:0000256" key="6">
    <source>
        <dbReference type="SAM" id="Coils"/>
    </source>
</evidence>
<feature type="compositionally biased region" description="Basic and acidic residues" evidence="7">
    <location>
        <begin position="1018"/>
        <end position="1038"/>
    </location>
</feature>
<feature type="compositionally biased region" description="Polar residues" evidence="7">
    <location>
        <begin position="781"/>
        <end position="797"/>
    </location>
</feature>
<dbReference type="PANTHER" id="PTHR45093">
    <property type="entry name" value="TRANSCRIPTION ACTIVATOR MSS11"/>
    <property type="match status" value="1"/>
</dbReference>
<dbReference type="EMBL" id="JAWIZZ010000045">
    <property type="protein sequence ID" value="KAK5779897.1"/>
    <property type="molecule type" value="Genomic_DNA"/>
</dbReference>
<feature type="region of interest" description="Disordered" evidence="7">
    <location>
        <begin position="857"/>
        <end position="920"/>
    </location>
</feature>
<evidence type="ECO:0000256" key="2">
    <source>
        <dbReference type="ARBA" id="ARBA00023015"/>
    </source>
</evidence>
<keyword evidence="6" id="KW-0175">Coiled coil</keyword>
<evidence type="ECO:0000256" key="1">
    <source>
        <dbReference type="ARBA" id="ARBA00004123"/>
    </source>
</evidence>
<evidence type="ECO:0000256" key="7">
    <source>
        <dbReference type="SAM" id="MobiDB-lite"/>
    </source>
</evidence>
<dbReference type="GO" id="GO:0005634">
    <property type="term" value="C:nucleus"/>
    <property type="evidence" value="ECO:0007669"/>
    <property type="project" value="UniProtKB-SubCell"/>
</dbReference>
<feature type="compositionally biased region" description="Low complexity" evidence="7">
    <location>
        <begin position="472"/>
        <end position="481"/>
    </location>
</feature>
<reference evidence="9" key="1">
    <citation type="submission" date="2023-07" db="EMBL/GenBank/DDBJ databases">
        <title>A draft genome of Kazachstania heterogenica Y-27499.</title>
        <authorList>
            <person name="Donic C."/>
            <person name="Kralova J.S."/>
            <person name="Fidel L."/>
            <person name="Ben-Dor S."/>
            <person name="Jung S."/>
        </authorList>
    </citation>
    <scope>NUCLEOTIDE SEQUENCE [LARGE SCALE GENOMIC DNA]</scope>
    <source>
        <strain evidence="9">Y27499</strain>
    </source>
</reference>
<dbReference type="PANTHER" id="PTHR45093:SF2">
    <property type="entry name" value="LISH DOMAIN-CONTAINING PROTEIN"/>
    <property type="match status" value="1"/>
</dbReference>
<dbReference type="SMART" id="SM00667">
    <property type="entry name" value="LisH"/>
    <property type="match status" value="1"/>
</dbReference>
<evidence type="ECO:0000256" key="5">
    <source>
        <dbReference type="ARBA" id="ARBA00023242"/>
    </source>
</evidence>
<feature type="compositionally biased region" description="Low complexity" evidence="7">
    <location>
        <begin position="159"/>
        <end position="181"/>
    </location>
</feature>
<keyword evidence="4" id="KW-0804">Transcription</keyword>
<keyword evidence="3" id="KW-0010">Activator</keyword>
<evidence type="ECO:0000313" key="8">
    <source>
        <dbReference type="EMBL" id="KAK5779897.1"/>
    </source>
</evidence>
<protein>
    <recommendedName>
        <fullName evidence="10">LisH domain-containing protein</fullName>
    </recommendedName>
</protein>
<accession>A0AAN8A726</accession>
<dbReference type="InterPro" id="IPR006594">
    <property type="entry name" value="LisH"/>
</dbReference>
<feature type="region of interest" description="Disordered" evidence="7">
    <location>
        <begin position="720"/>
        <end position="765"/>
    </location>
</feature>
<dbReference type="Pfam" id="PF08513">
    <property type="entry name" value="LisH"/>
    <property type="match status" value="1"/>
</dbReference>
<feature type="region of interest" description="Disordered" evidence="7">
    <location>
        <begin position="29"/>
        <end position="83"/>
    </location>
</feature>
<feature type="compositionally biased region" description="Polar residues" evidence="7">
    <location>
        <begin position="911"/>
        <end position="920"/>
    </location>
</feature>
<evidence type="ECO:0000313" key="9">
    <source>
        <dbReference type="Proteomes" id="UP001306508"/>
    </source>
</evidence>
<evidence type="ECO:0008006" key="10">
    <source>
        <dbReference type="Google" id="ProtNLM"/>
    </source>
</evidence>
<keyword evidence="9" id="KW-1185">Reference proteome</keyword>
<proteinExistence type="predicted"/>
<dbReference type="Proteomes" id="UP001306508">
    <property type="component" value="Unassembled WGS sequence"/>
</dbReference>
<evidence type="ECO:0000256" key="4">
    <source>
        <dbReference type="ARBA" id="ARBA00023163"/>
    </source>
</evidence>
<feature type="compositionally biased region" description="Low complexity" evidence="7">
    <location>
        <begin position="493"/>
        <end position="516"/>
    </location>
</feature>
<comment type="caution">
    <text evidence="8">The sequence shown here is derived from an EMBL/GenBank/DDBJ whole genome shotgun (WGS) entry which is preliminary data.</text>
</comment>
<feature type="compositionally biased region" description="Basic residues" evidence="7">
    <location>
        <begin position="753"/>
        <end position="763"/>
    </location>
</feature>
<feature type="compositionally biased region" description="Polar residues" evidence="7">
    <location>
        <begin position="720"/>
        <end position="750"/>
    </location>
</feature>
<feature type="region of interest" description="Disordered" evidence="7">
    <location>
        <begin position="472"/>
        <end position="533"/>
    </location>
</feature>
<feature type="compositionally biased region" description="Basic and acidic residues" evidence="7">
    <location>
        <begin position="987"/>
        <end position="998"/>
    </location>
</feature>
<feature type="compositionally biased region" description="Polar residues" evidence="7">
    <location>
        <begin position="871"/>
        <end position="894"/>
    </location>
</feature>
<organism evidence="8 9">
    <name type="scientific">Arxiozyma heterogenica</name>
    <dbReference type="NCBI Taxonomy" id="278026"/>
    <lineage>
        <taxon>Eukaryota</taxon>
        <taxon>Fungi</taxon>
        <taxon>Dikarya</taxon>
        <taxon>Ascomycota</taxon>
        <taxon>Saccharomycotina</taxon>
        <taxon>Saccharomycetes</taxon>
        <taxon>Saccharomycetales</taxon>
        <taxon>Saccharomycetaceae</taxon>
        <taxon>Arxiozyma</taxon>
    </lineage>
</organism>
<feature type="compositionally biased region" description="Basic residues" evidence="7">
    <location>
        <begin position="977"/>
        <end position="986"/>
    </location>
</feature>
<sequence length="1161" mass="131685">MSVNSYGSPAVLNGSQQYIITNDIPYQGQFTPSEGMFPLQQQQQQQIPQQQQQQQIPQQPQQPQPQPMFSQQPVYPSVTTPATNTFPQQPAVFVPVSRQNYMNPSSRQQQQQIPTQQSQLQQQHLVNAYSPNYTLNPVSSIPTNVPNPQQYAGSMFLKQGQQQQQPQPQQQQYPPQSQTQSQPLYMNHIQQGRPFDPTMQQWIMTQPIPAGPPIPNSSFAPAPAPSSMSPSSSYSHPISVAPTSSSSEQKKKQDTIPARSFSQQQQQHALYNPQQSVPHRQPQVNFMKSRRYGTMHHIHGNSNSNNSSSIEFNNKSTHWNNNNIESTNININTRFTELEKSKETLNNYIFDFLQKSKFNKSATIFKQEAKLNDSKNITQFEYSNTSKGFLIEWWHIFWDLFNTITKRGGTEVANKYYQIVSNQRRRDNSYKAQMLYAAKLQNLAEQRGEYGEHSRDPLSLLPLISKYHNTNSNNNIPNFEFNRTKKNNDYDNKSTNSNYNSNGNTSRNNNQNMNQKQIKPDFDNLSNGNTIPQKLPIDQQAKYVQLPLQQVQQVQQQQMQMQVQLQLQRQIEQQRQQQQQYQKRIPNQQQQQQSSVLYFGQAQNQNQINSSTFQQASPCENVNNISQWRSAQVYNNPMKSMEGFYNSVTDYNDYYNAGGSSDKWDTKSAVSKFSKQDQLDAYNNYKNPLNDKKVNNQNRQYSIQDTGEDNTENNFESVSNDYATLNNNSNLPTGDTNNMSILDNDLTSPQNNKTKKSRIKNKKPSLYDTKKKTCMKSFTPSVGSSIATTSKTSGLNKSKSESKIDFQSNGIMSNNNNMKYINSSILNTDTVLSPESIGNNGFNTSAVPSYVSENLTFTPQQGGVSPRTGDLPNNSSNSNINTVQSSFSADTNYTNKDKDSSHKSHRSSIKNTSMVHENGFSNTSFSQNKWVHQDKKVDNIDCASIKRRSSDSSLGIIDIKNNQFLTEEPGKDSKGKFIQHSRKRKEMNKNEKHSESSRKRGRKPKKSKTSNQDISEAVLDKDEKSRVFKHQNSSEKNERDKTIIKMGALSDTEEIFEENGKNQVKDTSLASSMNPDILQSSFKNDTDDFVGFNFSNLEAPTTDHSSLNAIIPNGNSVESFSILSGNLNIGGGHENDTSNKKGASPNNVEGGDIDFNFIDWQ</sequence>
<feature type="compositionally biased region" description="Polar residues" evidence="7">
    <location>
        <begin position="260"/>
        <end position="280"/>
    </location>
</feature>
<feature type="compositionally biased region" description="Low complexity" evidence="7">
    <location>
        <begin position="216"/>
        <end position="242"/>
    </location>
</feature>